<dbReference type="AlphaFoldDB" id="A0A255ZJG8"/>
<gene>
    <name evidence="3" type="ORF">CHX27_12890</name>
</gene>
<dbReference type="PANTHER" id="PTHR46401:SF2">
    <property type="entry name" value="GLYCOSYLTRANSFERASE WBBK-RELATED"/>
    <property type="match status" value="1"/>
</dbReference>
<evidence type="ECO:0000313" key="4">
    <source>
        <dbReference type="Proteomes" id="UP000216035"/>
    </source>
</evidence>
<sequence>MRVLFLSRTNLFSAPGGDLIQMQKTKEFLEKLGVEVTISIELEPDLQTYDLVHVFNLMEPQESAIQAAHAKKHGKPVALSTIYGLYTEFERKARGGAFQVIANILSPYQIGYVKTFIRHWVEKRMHKGVYQMLYKGYYGLMKQLVSQTDVFLPNSDSEMQRVIADFNLKNPHYFPVPNAVDKSLFSTDTEPNEKFAQFKDCIVCAARIEGRKSTLQLVRAVKDAPYTLVLVGKASANQSKYVDQVRAEAGANVVFLEPMPQSDLRHLYRVAKVHALVSWMETPGLSSLEAAASGCNIVATKKGDTYDYFGDYAFYCEPDNITSIRKAIDTAYAAPVDEAFRKQILEKYVWEETAAQTLKAYQSILKNTDHS</sequence>
<dbReference type="GO" id="GO:0016757">
    <property type="term" value="F:glycosyltransferase activity"/>
    <property type="evidence" value="ECO:0007669"/>
    <property type="project" value="InterPro"/>
</dbReference>
<accession>A0A255ZJG8</accession>
<dbReference type="Pfam" id="PF00534">
    <property type="entry name" value="Glycos_transf_1"/>
    <property type="match status" value="1"/>
</dbReference>
<dbReference type="PANTHER" id="PTHR46401">
    <property type="entry name" value="GLYCOSYLTRANSFERASE WBBK-RELATED"/>
    <property type="match status" value="1"/>
</dbReference>
<reference evidence="3 4" key="1">
    <citation type="submission" date="2017-07" db="EMBL/GenBank/DDBJ databases">
        <title>Flavobacterium cyanobacteriorum sp. nov., isolated from cyanobacterial aggregates in a eutrophic lake.</title>
        <authorList>
            <person name="Cai H."/>
        </authorList>
    </citation>
    <scope>NUCLEOTIDE SEQUENCE [LARGE SCALE GENOMIC DNA]</scope>
    <source>
        <strain evidence="3 4">TH167</strain>
    </source>
</reference>
<dbReference type="SUPFAM" id="SSF53756">
    <property type="entry name" value="UDP-Glycosyltransferase/glycogen phosphorylase"/>
    <property type="match status" value="1"/>
</dbReference>
<feature type="domain" description="Glycosyl transferase family 1" evidence="2">
    <location>
        <begin position="198"/>
        <end position="335"/>
    </location>
</feature>
<evidence type="ECO:0000259" key="2">
    <source>
        <dbReference type="Pfam" id="PF00534"/>
    </source>
</evidence>
<dbReference type="InterPro" id="IPR001296">
    <property type="entry name" value="Glyco_trans_1"/>
</dbReference>
<keyword evidence="4" id="KW-1185">Reference proteome</keyword>
<dbReference type="CDD" id="cd03801">
    <property type="entry name" value="GT4_PimA-like"/>
    <property type="match status" value="1"/>
</dbReference>
<name>A0A255ZJG8_9FLAO</name>
<evidence type="ECO:0000313" key="3">
    <source>
        <dbReference type="EMBL" id="OYQ41562.1"/>
    </source>
</evidence>
<comment type="caution">
    <text evidence="3">The sequence shown here is derived from an EMBL/GenBank/DDBJ whole genome shotgun (WGS) entry which is preliminary data.</text>
</comment>
<organism evidence="3 4">
    <name type="scientific">Flavobacterium aurantiibacter</name>
    <dbReference type="NCBI Taxonomy" id="2023067"/>
    <lineage>
        <taxon>Bacteria</taxon>
        <taxon>Pseudomonadati</taxon>
        <taxon>Bacteroidota</taxon>
        <taxon>Flavobacteriia</taxon>
        <taxon>Flavobacteriales</taxon>
        <taxon>Flavobacteriaceae</taxon>
        <taxon>Flavobacterium</taxon>
    </lineage>
</organism>
<protein>
    <submittedName>
        <fullName evidence="3">Glycosyl transferase family 1</fullName>
    </submittedName>
</protein>
<dbReference type="RefSeq" id="WP_094487173.1">
    <property type="nucleotide sequence ID" value="NZ_NOXX01000218.1"/>
</dbReference>
<keyword evidence="1 3" id="KW-0808">Transferase</keyword>
<dbReference type="Gene3D" id="3.40.50.2000">
    <property type="entry name" value="Glycogen Phosphorylase B"/>
    <property type="match status" value="2"/>
</dbReference>
<dbReference type="OrthoDB" id="9811239at2"/>
<dbReference type="Proteomes" id="UP000216035">
    <property type="component" value="Unassembled WGS sequence"/>
</dbReference>
<evidence type="ECO:0000256" key="1">
    <source>
        <dbReference type="ARBA" id="ARBA00022679"/>
    </source>
</evidence>
<dbReference type="GO" id="GO:0009103">
    <property type="term" value="P:lipopolysaccharide biosynthetic process"/>
    <property type="evidence" value="ECO:0007669"/>
    <property type="project" value="TreeGrafter"/>
</dbReference>
<proteinExistence type="predicted"/>
<dbReference type="EMBL" id="NOXX01000218">
    <property type="protein sequence ID" value="OYQ41562.1"/>
    <property type="molecule type" value="Genomic_DNA"/>
</dbReference>